<proteinExistence type="predicted"/>
<evidence type="ECO:0000313" key="2">
    <source>
        <dbReference type="EMBL" id="SKB50133.1"/>
    </source>
</evidence>
<evidence type="ECO:0000313" key="3">
    <source>
        <dbReference type="Proteomes" id="UP000190852"/>
    </source>
</evidence>
<gene>
    <name evidence="2" type="ORF">SAMN05660349_01477</name>
</gene>
<dbReference type="PROSITE" id="PS51186">
    <property type="entry name" value="GNAT"/>
    <property type="match status" value="1"/>
</dbReference>
<dbReference type="RefSeq" id="WP_079683059.1">
    <property type="nucleotide sequence ID" value="NZ_FUYQ01000008.1"/>
</dbReference>
<organism evidence="2 3">
    <name type="scientific">Parabacteroides chartae</name>
    <dbReference type="NCBI Taxonomy" id="1037355"/>
    <lineage>
        <taxon>Bacteria</taxon>
        <taxon>Pseudomonadati</taxon>
        <taxon>Bacteroidota</taxon>
        <taxon>Bacteroidia</taxon>
        <taxon>Bacteroidales</taxon>
        <taxon>Tannerellaceae</taxon>
        <taxon>Parabacteroides</taxon>
    </lineage>
</organism>
<dbReference type="SUPFAM" id="SSF55729">
    <property type="entry name" value="Acyl-CoA N-acyltransferases (Nat)"/>
    <property type="match status" value="1"/>
</dbReference>
<accession>A0A1T5BT50</accession>
<sequence length="177" mass="20210">MKLLENERIILRALEPEDLDVLYRWENDASLWQHGNTLTPFSRYVLKEYIASAHQDIYTTGQLRLMIQPRQTGQAVGTIDLFDVDPHHRRCGIGVLVDPAYRRKGYAGEALSLVLSYAFSFLKLKQVYAHVPVNNEASLKLFSLAGFKIAGRLVQWISTPDGFADVYLMQYVFAETN</sequence>
<dbReference type="AlphaFoldDB" id="A0A1T5BT50"/>
<keyword evidence="3" id="KW-1185">Reference proteome</keyword>
<dbReference type="InterPro" id="IPR000182">
    <property type="entry name" value="GNAT_dom"/>
</dbReference>
<dbReference type="CDD" id="cd04301">
    <property type="entry name" value="NAT_SF"/>
    <property type="match status" value="1"/>
</dbReference>
<keyword evidence="2" id="KW-0808">Transferase</keyword>
<dbReference type="Pfam" id="PF13302">
    <property type="entry name" value="Acetyltransf_3"/>
    <property type="match status" value="1"/>
</dbReference>
<dbReference type="GO" id="GO:0016747">
    <property type="term" value="F:acyltransferase activity, transferring groups other than amino-acyl groups"/>
    <property type="evidence" value="ECO:0007669"/>
    <property type="project" value="InterPro"/>
</dbReference>
<dbReference type="Gene3D" id="3.40.630.30">
    <property type="match status" value="1"/>
</dbReference>
<dbReference type="PANTHER" id="PTHR43415:SF3">
    <property type="entry name" value="GNAT-FAMILY ACETYLTRANSFERASE"/>
    <property type="match status" value="1"/>
</dbReference>
<dbReference type="PANTHER" id="PTHR43415">
    <property type="entry name" value="SPERMIDINE N(1)-ACETYLTRANSFERASE"/>
    <property type="match status" value="1"/>
</dbReference>
<reference evidence="3" key="1">
    <citation type="submission" date="2017-02" db="EMBL/GenBank/DDBJ databases">
        <authorList>
            <person name="Varghese N."/>
            <person name="Submissions S."/>
        </authorList>
    </citation>
    <scope>NUCLEOTIDE SEQUENCE [LARGE SCALE GENOMIC DNA]</scope>
    <source>
        <strain evidence="3">DSM 24967</strain>
    </source>
</reference>
<dbReference type="InterPro" id="IPR016181">
    <property type="entry name" value="Acyl_CoA_acyltransferase"/>
</dbReference>
<name>A0A1T5BT50_9BACT</name>
<evidence type="ECO:0000259" key="1">
    <source>
        <dbReference type="PROSITE" id="PS51186"/>
    </source>
</evidence>
<dbReference type="Proteomes" id="UP000190852">
    <property type="component" value="Unassembled WGS sequence"/>
</dbReference>
<feature type="domain" description="N-acetyltransferase" evidence="1">
    <location>
        <begin position="9"/>
        <end position="174"/>
    </location>
</feature>
<dbReference type="EMBL" id="FUYQ01000008">
    <property type="protein sequence ID" value="SKB50133.1"/>
    <property type="molecule type" value="Genomic_DNA"/>
</dbReference>
<protein>
    <submittedName>
        <fullName evidence="2">Diamine N-acetyltransferase</fullName>
    </submittedName>
</protein>